<dbReference type="Proteomes" id="UP000242144">
    <property type="component" value="Unassembled WGS sequence"/>
</dbReference>
<dbReference type="Pfam" id="PF13884">
    <property type="entry name" value="Peptidase_S74"/>
    <property type="match status" value="1"/>
</dbReference>
<gene>
    <name evidence="2" type="ORF">BU638_08545</name>
</gene>
<dbReference type="InterPro" id="IPR007119">
    <property type="entry name" value="Phage_tail_spike_N"/>
</dbReference>
<evidence type="ECO:0000259" key="1">
    <source>
        <dbReference type="PROSITE" id="PS51688"/>
    </source>
</evidence>
<accession>A0AAX0ZET8</accession>
<dbReference type="NCBIfam" id="TIGR01665">
    <property type="entry name" value="put_anti_recept"/>
    <property type="match status" value="1"/>
</dbReference>
<sequence length="1301" mass="147402">MIHILNFNDEIIDFISRSDNAVIQANYERDKSSELLDLIVLSKRAEHFKKRNRVIIQDINGVYREFIIERTEENGKYLQVECTASYVPDISTAKPIMPGKYEKMTVDQKLSEVLRDTNWSVGDCDYGGVRTNSWTSPRTPYEMISQLTTNHKLEPDYEIIIEGNEVKQRLVNMKIPSHLFKGKEIVYGKDLLSIKRTVDFSEVKTALIGIGPEKENGDRIFVEEVDDDAQQQFNLPQRYIYGIYEPETENDNMTIERLRTLTRTELNKRKSAAISYEISVVDLEKEYPHEIIRFGDIVRIKNPDFTPSLYAESEVIGFKHDLISGNCTYTFGNIIEYKEETLRKYFESKLDYIRQKLNDGLTNVNTIVADVVEGKLEYFERKIIKGVEPPENPVNDMLWLDTSNSDVAVLRRYWEGQWINATAEKAEDIGAITREKALYSELTNTFVNLSIQHSKLLNEMHDVMNSEYLVDFDLKDELNAKLDATVSIYNNIKSNLESMTDETATIGKLIDTQTLFLNYRTSMQELYTVVERAKIAIDNRFKLLQSQYTEEKFRDALQEIADTFGLQVNEQNQLVGEPNVVEKAVIAAREDTKEQLRDYVKSVDYQTNQQGLIERMESADTERKTLAGQISDKVTKAEYQNGLDNIKIGGVNLFQSYDSATHGNNVHPSITSTQSFRGKYWATTLYTADYLKKVLVPGEEYTYSYELEIVGLSEKEVAMSKNHGIIFYSASNSKESITSSYKQIERIIGNKFKVTQTFVAPKITDHKFLAHSGFYSDDGTVKYPVSSNLVEFRNLKLEKGNKATDYTEAPSDVTRSTDKKLTVAKTEILQDGEQISQRVSREVFNASSQTLNRVVSEFINNTTSGMTFTYDENGNIQSQNIGPQGIKFDATKFEINDGDVIVKNGRTTIKDAYIDKLFSNQATINKLNSIDIDARRIRASDNQASVNVEGGTITMNRTDGAKLDIGLDGIAMYNSGGSKRFSMDKLLVESAALGTSNSNVYLAASDGFEARVVDRAMVPSDGSISSYKYLPIRSLALKFPQNSNGYVGVDGEFRIMSEGLVNGVYRDLRANGIYANRLISNDSTNLYLGTDSNVRLVAKGDDNVYRDLVANGVYADFVQINPNTSSSNLYLRASGEVRMTALGSTTSYQNVRANGFLGTFLDVAGNTNASNMYVRPAPGGALCVTQRNTTDKFLAVKASQGIWTSSEKYKENIDEWNENVLQKIKETKLYEYDLISEKNTPNQRRHHGVIIERQTPKEWVVEDGVDQYEMTTWSLKAIQELLVNMELMDKRIKKLEALNNE</sequence>
<evidence type="ECO:0000313" key="3">
    <source>
        <dbReference type="Proteomes" id="UP000242144"/>
    </source>
</evidence>
<dbReference type="InterPro" id="IPR030392">
    <property type="entry name" value="S74_ICA"/>
</dbReference>
<proteinExistence type="predicted"/>
<feature type="domain" description="Peptidase S74" evidence="1">
    <location>
        <begin position="1205"/>
        <end position="1301"/>
    </location>
</feature>
<comment type="caution">
    <text evidence="2">The sequence shown here is derived from an EMBL/GenBank/DDBJ whole genome shotgun (WGS) entry which is preliminary data.</text>
</comment>
<organism evidence="2 3">
    <name type="scientific">Staphylococcus chromogenes</name>
    <name type="common">Staphylococcus hyicus subsp. chromogenes</name>
    <dbReference type="NCBI Taxonomy" id="46126"/>
    <lineage>
        <taxon>Bacteria</taxon>
        <taxon>Bacillati</taxon>
        <taxon>Bacillota</taxon>
        <taxon>Bacilli</taxon>
        <taxon>Bacillales</taxon>
        <taxon>Staphylococcaceae</taxon>
        <taxon>Staphylococcus</taxon>
    </lineage>
</organism>
<name>A0AAX0ZET8_STACR</name>
<evidence type="ECO:0000313" key="2">
    <source>
        <dbReference type="EMBL" id="PTG26614.1"/>
    </source>
</evidence>
<reference evidence="2 3" key="1">
    <citation type="journal article" date="2016" name="Front. Microbiol.">
        <title>Comprehensive Phylogenetic Analysis of Bovine Non-aureus Staphylococci Species Based on Whole-Genome Sequencing.</title>
        <authorList>
            <person name="Naushad S."/>
            <person name="Barkema H.W."/>
            <person name="Luby C."/>
            <person name="Condas L.A."/>
            <person name="Nobrega D.B."/>
            <person name="Carson D.A."/>
            <person name="De Buck J."/>
        </authorList>
    </citation>
    <scope>NUCLEOTIDE SEQUENCE [LARGE SCALE GENOMIC DNA]</scope>
    <source>
        <strain evidence="2 3">SNUC 105</strain>
    </source>
</reference>
<dbReference type="PROSITE" id="PS51688">
    <property type="entry name" value="ICA"/>
    <property type="match status" value="1"/>
</dbReference>
<protein>
    <recommendedName>
        <fullName evidence="1">Peptidase S74 domain-containing protein</fullName>
    </recommendedName>
</protein>
<dbReference type="RefSeq" id="WP_107375159.1">
    <property type="nucleotide sequence ID" value="NZ_PZCM01000010.1"/>
</dbReference>
<dbReference type="EMBL" id="PZCM01000010">
    <property type="protein sequence ID" value="PTG26614.1"/>
    <property type="molecule type" value="Genomic_DNA"/>
</dbReference>